<feature type="signal peptide" evidence="6">
    <location>
        <begin position="1"/>
        <end position="32"/>
    </location>
</feature>
<proteinExistence type="predicted"/>
<comment type="caution">
    <text evidence="7">The sequence shown here is derived from an EMBL/GenBank/DDBJ whole genome shotgun (WGS) entry which is preliminary data.</text>
</comment>
<evidence type="ECO:0000256" key="2">
    <source>
        <dbReference type="ARBA" id="ARBA00022723"/>
    </source>
</evidence>
<dbReference type="Pfam" id="PF12831">
    <property type="entry name" value="FAD_oxidored"/>
    <property type="match status" value="1"/>
</dbReference>
<keyword evidence="8" id="KW-1185">Reference proteome</keyword>
<keyword evidence="3" id="KW-0560">Oxidoreductase</keyword>
<dbReference type="Proteomes" id="UP000011991">
    <property type="component" value="Unassembled WGS sequence"/>
</dbReference>
<dbReference type="AlphaFoldDB" id="M5RZI5"/>
<dbReference type="GO" id="GO:0016829">
    <property type="term" value="F:lyase activity"/>
    <property type="evidence" value="ECO:0007669"/>
    <property type="project" value="UniProtKB-KW"/>
</dbReference>
<feature type="chain" id="PRO_5004071151" evidence="6">
    <location>
        <begin position="33"/>
        <end position="308"/>
    </location>
</feature>
<evidence type="ECO:0000313" key="8">
    <source>
        <dbReference type="Proteomes" id="UP000011991"/>
    </source>
</evidence>
<evidence type="ECO:0000313" key="7">
    <source>
        <dbReference type="EMBL" id="EMI20792.1"/>
    </source>
</evidence>
<dbReference type="PANTHER" id="PTHR43498">
    <property type="entry name" value="FERREDOXIN:COB-COM HETERODISULFIDE REDUCTASE SUBUNIT A"/>
    <property type="match status" value="1"/>
</dbReference>
<keyword evidence="6" id="KW-0732">Signal</keyword>
<dbReference type="GO" id="GO:0016491">
    <property type="term" value="F:oxidoreductase activity"/>
    <property type="evidence" value="ECO:0007669"/>
    <property type="project" value="UniProtKB-KW"/>
</dbReference>
<dbReference type="EMBL" id="ANOG01000320">
    <property type="protein sequence ID" value="EMI20792.1"/>
    <property type="molecule type" value="Genomic_DNA"/>
</dbReference>
<name>M5RZI5_9BACT</name>
<organism evidence="7 8">
    <name type="scientific">Rhodopirellula maiorica SM1</name>
    <dbReference type="NCBI Taxonomy" id="1265738"/>
    <lineage>
        <taxon>Bacteria</taxon>
        <taxon>Pseudomonadati</taxon>
        <taxon>Planctomycetota</taxon>
        <taxon>Planctomycetia</taxon>
        <taxon>Pirellulales</taxon>
        <taxon>Pirellulaceae</taxon>
        <taxon>Novipirellula</taxon>
    </lineage>
</organism>
<evidence type="ECO:0000256" key="4">
    <source>
        <dbReference type="ARBA" id="ARBA00023004"/>
    </source>
</evidence>
<accession>M5RZI5</accession>
<evidence type="ECO:0000256" key="3">
    <source>
        <dbReference type="ARBA" id="ARBA00023002"/>
    </source>
</evidence>
<evidence type="ECO:0000256" key="6">
    <source>
        <dbReference type="SAM" id="SignalP"/>
    </source>
</evidence>
<feature type="non-terminal residue" evidence="7">
    <location>
        <position position="308"/>
    </location>
</feature>
<dbReference type="GO" id="GO:0046872">
    <property type="term" value="F:metal ion binding"/>
    <property type="evidence" value="ECO:0007669"/>
    <property type="project" value="UniProtKB-KW"/>
</dbReference>
<protein>
    <submittedName>
        <fullName evidence="7">Secreted protein, putative xanthan lyase</fullName>
    </submittedName>
</protein>
<dbReference type="InterPro" id="IPR039650">
    <property type="entry name" value="HdrA-like"/>
</dbReference>
<keyword evidence="4" id="KW-0408">Iron</keyword>
<keyword evidence="2" id="KW-0479">Metal-binding</keyword>
<keyword evidence="7" id="KW-0456">Lyase</keyword>
<evidence type="ECO:0000256" key="1">
    <source>
        <dbReference type="ARBA" id="ARBA00022485"/>
    </source>
</evidence>
<keyword evidence="1" id="KW-0004">4Fe-4S</keyword>
<dbReference type="InterPro" id="IPR036188">
    <property type="entry name" value="FAD/NAD-bd_sf"/>
</dbReference>
<dbReference type="GO" id="GO:0051539">
    <property type="term" value="F:4 iron, 4 sulfur cluster binding"/>
    <property type="evidence" value="ECO:0007669"/>
    <property type="project" value="UniProtKB-KW"/>
</dbReference>
<keyword evidence="5" id="KW-0411">Iron-sulfur</keyword>
<sequence length="308" mass="33249">MFFISKTRRPSCHLPVLVAVALVISLSSPSQAATEADVIVYGSTPGGFCAAIAAAREGASVIMLEPTDHVGGVNTGGLCFSDSNQTVRSTVMGLFDEWHRRIQQDYKSRGITLPYDVSVKDQSKWSYEPHVAARVTQQMLDEAKVTVLTERVLESVAKEGAKITTLHTNAGDFSAKVFIDGTYEGDLMAAAGVSWTIGREGKSEYGESLAGKQFTKAKMNISGLDDEGKILPLITTTDAGPVDQGDSNVMVYSFRLCLTADPANRVPMPEPDHYDPARFEAVRRHLLNQGRGVGFDLYDVPGGKLDGN</sequence>
<reference evidence="7 8" key="1">
    <citation type="journal article" date="2013" name="Mar. Genomics">
        <title>Expression of sulfatases in Rhodopirellula baltica and the diversity of sulfatases in the genus Rhodopirellula.</title>
        <authorList>
            <person name="Wegner C.E."/>
            <person name="Richter-Heitmann T."/>
            <person name="Klindworth A."/>
            <person name="Klockow C."/>
            <person name="Richter M."/>
            <person name="Achstetter T."/>
            <person name="Glockner F.O."/>
            <person name="Harder J."/>
        </authorList>
    </citation>
    <scope>NUCLEOTIDE SEQUENCE [LARGE SCALE GENOMIC DNA]</scope>
    <source>
        <strain evidence="7 8">SM1</strain>
    </source>
</reference>
<gene>
    <name evidence="7" type="ORF">RMSM_02274</name>
</gene>
<dbReference type="RefSeq" id="WP_008695152.1">
    <property type="nucleotide sequence ID" value="NZ_ANOG01000320.1"/>
</dbReference>
<dbReference type="Gene3D" id="3.50.50.60">
    <property type="entry name" value="FAD/NAD(P)-binding domain"/>
    <property type="match status" value="1"/>
</dbReference>
<dbReference type="PANTHER" id="PTHR43498:SF1">
    <property type="entry name" value="COB--COM HETERODISULFIDE REDUCTASE IRON-SULFUR SUBUNIT A"/>
    <property type="match status" value="1"/>
</dbReference>
<dbReference type="SUPFAM" id="SSF51905">
    <property type="entry name" value="FAD/NAD(P)-binding domain"/>
    <property type="match status" value="1"/>
</dbReference>
<evidence type="ECO:0000256" key="5">
    <source>
        <dbReference type="ARBA" id="ARBA00023014"/>
    </source>
</evidence>
<dbReference type="OrthoDB" id="287984at2"/>